<reference evidence="2" key="1">
    <citation type="submission" date="2022-11" db="UniProtKB">
        <authorList>
            <consortium name="WormBaseParasite"/>
        </authorList>
    </citation>
    <scope>IDENTIFICATION</scope>
</reference>
<protein>
    <submittedName>
        <fullName evidence="2">Candidate secreted effector</fullName>
    </submittedName>
</protein>
<dbReference type="WBParaSite" id="Minc3s00021g01321">
    <property type="protein sequence ID" value="Minc3s00021g01321"/>
    <property type="gene ID" value="Minc3s00021g01321"/>
</dbReference>
<dbReference type="Proteomes" id="UP000887563">
    <property type="component" value="Unplaced"/>
</dbReference>
<keyword evidence="1" id="KW-1185">Reference proteome</keyword>
<organism evidence="1 2">
    <name type="scientific">Meloidogyne incognita</name>
    <name type="common">Southern root-knot nematode worm</name>
    <name type="synonym">Oxyuris incognita</name>
    <dbReference type="NCBI Taxonomy" id="6306"/>
    <lineage>
        <taxon>Eukaryota</taxon>
        <taxon>Metazoa</taxon>
        <taxon>Ecdysozoa</taxon>
        <taxon>Nematoda</taxon>
        <taxon>Chromadorea</taxon>
        <taxon>Rhabditida</taxon>
        <taxon>Tylenchina</taxon>
        <taxon>Tylenchomorpha</taxon>
        <taxon>Tylenchoidea</taxon>
        <taxon>Meloidogynidae</taxon>
        <taxon>Meloidogyninae</taxon>
        <taxon>Meloidogyne</taxon>
        <taxon>Meloidogyne incognita group</taxon>
    </lineage>
</organism>
<evidence type="ECO:0000313" key="1">
    <source>
        <dbReference type="Proteomes" id="UP000887563"/>
    </source>
</evidence>
<proteinExistence type="predicted"/>
<evidence type="ECO:0000313" key="2">
    <source>
        <dbReference type="WBParaSite" id="Minc3s00021g01321"/>
    </source>
</evidence>
<accession>A0A914KJ58</accession>
<sequence>MFVQQIKGANELVVFIDQVKRKERGLTSSAPPPLIASPLGLFCPSVSNNFWRHCCCCRVFGAEKAACCCCWCCKNC</sequence>
<name>A0A914KJ58_MELIC</name>
<dbReference type="AlphaFoldDB" id="A0A914KJ58"/>